<feature type="transmembrane region" description="Helical" evidence="1">
    <location>
        <begin position="285"/>
        <end position="305"/>
    </location>
</feature>
<protein>
    <recommendedName>
        <fullName evidence="5">Sporulation integral membrane protein YlbJ</fullName>
    </recommendedName>
</protein>
<gene>
    <name evidence="3" type="ORF">H9724_06055</name>
</gene>
<feature type="transmembrane region" description="Helical" evidence="1">
    <location>
        <begin position="325"/>
        <end position="344"/>
    </location>
</feature>
<keyword evidence="1" id="KW-0812">Transmembrane</keyword>
<keyword evidence="2" id="KW-0732">Signal</keyword>
<feature type="transmembrane region" description="Helical" evidence="1">
    <location>
        <begin position="82"/>
        <end position="101"/>
    </location>
</feature>
<keyword evidence="1" id="KW-0472">Membrane</keyword>
<evidence type="ECO:0000256" key="1">
    <source>
        <dbReference type="SAM" id="Phobius"/>
    </source>
</evidence>
<keyword evidence="1" id="KW-1133">Transmembrane helix</keyword>
<evidence type="ECO:0008006" key="5">
    <source>
        <dbReference type="Google" id="ProtNLM"/>
    </source>
</evidence>
<accession>A0A9D2JNT3</accession>
<evidence type="ECO:0000313" key="3">
    <source>
        <dbReference type="EMBL" id="HIZ62315.1"/>
    </source>
</evidence>
<feature type="signal peptide" evidence="2">
    <location>
        <begin position="1"/>
        <end position="29"/>
    </location>
</feature>
<sequence length="354" mass="37567">MSQYRIKNRVVAALCLLLSVLLLRAPALAAEGFAEGLRLCVETVLPALFPFFVLCEWLISLRGPHPLLRRVSRFLGFGREEGVLALLLSWFGGYAVCARLTGRLTRNGTLTERESVFLLMLGCCSSPGFVIGCVGGLMLGSIKLGVLLYALQLAANLISTLACLPLLPARRGAAGRGACAETAEPAGFSPAVSSAVSSCLNVCGCVVFFRTLGAAAEPFLPHISQVRPLLSALQEITAGCADFAALGGRAALYGCCLCLSVLGLSVWAQLALLLQGAASLRLLALNRLLHLLLLPALTAGAVRLLPGVLPVYRSLPARVIPAHRLAPDAALVAFLFLCAALYKLRQNFYNRKNQ</sequence>
<evidence type="ECO:0000313" key="4">
    <source>
        <dbReference type="Proteomes" id="UP000824105"/>
    </source>
</evidence>
<dbReference type="Proteomes" id="UP000824105">
    <property type="component" value="Unassembled WGS sequence"/>
</dbReference>
<proteinExistence type="predicted"/>
<evidence type="ECO:0000256" key="2">
    <source>
        <dbReference type="SAM" id="SignalP"/>
    </source>
</evidence>
<comment type="caution">
    <text evidence="3">The sequence shown here is derived from an EMBL/GenBank/DDBJ whole genome shotgun (WGS) entry which is preliminary data.</text>
</comment>
<organism evidence="3 4">
    <name type="scientific">Candidatus Gemmiger avistercoris</name>
    <dbReference type="NCBI Taxonomy" id="2838606"/>
    <lineage>
        <taxon>Bacteria</taxon>
        <taxon>Bacillati</taxon>
        <taxon>Bacillota</taxon>
        <taxon>Clostridia</taxon>
        <taxon>Eubacteriales</taxon>
        <taxon>Gemmiger</taxon>
    </lineage>
</organism>
<reference evidence="3" key="1">
    <citation type="journal article" date="2021" name="PeerJ">
        <title>Extensive microbial diversity within the chicken gut microbiome revealed by metagenomics and culture.</title>
        <authorList>
            <person name="Gilroy R."/>
            <person name="Ravi A."/>
            <person name="Getino M."/>
            <person name="Pursley I."/>
            <person name="Horton D.L."/>
            <person name="Alikhan N.F."/>
            <person name="Baker D."/>
            <person name="Gharbi K."/>
            <person name="Hall N."/>
            <person name="Watson M."/>
            <person name="Adriaenssens E.M."/>
            <person name="Foster-Nyarko E."/>
            <person name="Jarju S."/>
            <person name="Secka A."/>
            <person name="Antonio M."/>
            <person name="Oren A."/>
            <person name="Chaudhuri R.R."/>
            <person name="La Ragione R."/>
            <person name="Hildebrand F."/>
            <person name="Pallen M.J."/>
        </authorList>
    </citation>
    <scope>NUCLEOTIDE SEQUENCE</scope>
    <source>
        <strain evidence="3">CHK188-11489</strain>
    </source>
</reference>
<feature type="transmembrane region" description="Helical" evidence="1">
    <location>
        <begin position="251"/>
        <end position="273"/>
    </location>
</feature>
<feature type="chain" id="PRO_5039073856" description="Sporulation integral membrane protein YlbJ" evidence="2">
    <location>
        <begin position="30"/>
        <end position="354"/>
    </location>
</feature>
<reference evidence="3" key="2">
    <citation type="submission" date="2021-04" db="EMBL/GenBank/DDBJ databases">
        <authorList>
            <person name="Gilroy R."/>
        </authorList>
    </citation>
    <scope>NUCLEOTIDE SEQUENCE</scope>
    <source>
        <strain evidence="3">CHK188-11489</strain>
    </source>
</reference>
<feature type="transmembrane region" description="Helical" evidence="1">
    <location>
        <begin position="116"/>
        <end position="139"/>
    </location>
</feature>
<feature type="transmembrane region" description="Helical" evidence="1">
    <location>
        <begin position="146"/>
        <end position="167"/>
    </location>
</feature>
<name>A0A9D2JNT3_9FIRM</name>
<dbReference type="AlphaFoldDB" id="A0A9D2JNT3"/>
<dbReference type="EMBL" id="DXBF01000054">
    <property type="protein sequence ID" value="HIZ62315.1"/>
    <property type="molecule type" value="Genomic_DNA"/>
</dbReference>
<feature type="transmembrane region" description="Helical" evidence="1">
    <location>
        <begin position="45"/>
        <end position="61"/>
    </location>
</feature>